<feature type="region of interest" description="Disordered" evidence="8">
    <location>
        <begin position="954"/>
        <end position="1035"/>
    </location>
</feature>
<dbReference type="PROSITE" id="PS50110">
    <property type="entry name" value="RESPONSE_REGULATORY"/>
    <property type="match status" value="1"/>
</dbReference>
<dbReference type="SUPFAM" id="SSF52172">
    <property type="entry name" value="CheY-like"/>
    <property type="match status" value="1"/>
</dbReference>
<dbReference type="Gene3D" id="3.30.565.10">
    <property type="entry name" value="Histidine kinase-like ATPase, C-terminal domain"/>
    <property type="match status" value="1"/>
</dbReference>
<evidence type="ECO:0000256" key="4">
    <source>
        <dbReference type="ARBA" id="ARBA00022989"/>
    </source>
</evidence>
<dbReference type="EMBL" id="CAJVQA010007537">
    <property type="protein sequence ID" value="CAG8658122.1"/>
    <property type="molecule type" value="Genomic_DNA"/>
</dbReference>
<dbReference type="SMART" id="SM00387">
    <property type="entry name" value="HATPase_c"/>
    <property type="match status" value="1"/>
</dbReference>
<dbReference type="InterPro" id="IPR036097">
    <property type="entry name" value="HisK_dim/P_sf"/>
</dbReference>
<keyword evidence="2 7" id="KW-0597">Phosphoprotein</keyword>
<keyword evidence="6" id="KW-0472">Membrane</keyword>
<keyword evidence="4" id="KW-1133">Transmembrane helix</keyword>
<dbReference type="SUPFAM" id="SSF55785">
    <property type="entry name" value="PYP-like sensor domain (PAS domain)"/>
    <property type="match status" value="1"/>
</dbReference>
<dbReference type="InterPro" id="IPR001789">
    <property type="entry name" value="Sig_transdc_resp-reg_receiver"/>
</dbReference>
<comment type="subcellular location">
    <subcellularLocation>
        <location evidence="1">Membrane</location>
    </subcellularLocation>
</comment>
<evidence type="ECO:0000256" key="1">
    <source>
        <dbReference type="ARBA" id="ARBA00004370"/>
    </source>
</evidence>
<dbReference type="NCBIfam" id="TIGR00229">
    <property type="entry name" value="sensory_box"/>
    <property type="match status" value="1"/>
</dbReference>
<feature type="region of interest" description="Disordered" evidence="8">
    <location>
        <begin position="1063"/>
        <end position="1082"/>
    </location>
</feature>
<evidence type="ECO:0000256" key="3">
    <source>
        <dbReference type="ARBA" id="ARBA00022692"/>
    </source>
</evidence>
<keyword evidence="14" id="KW-1185">Reference proteome</keyword>
<protein>
    <submittedName>
        <fullName evidence="13">15561_t:CDS:1</fullName>
    </submittedName>
</protein>
<feature type="domain" description="PAS" evidence="11">
    <location>
        <begin position="449"/>
        <end position="491"/>
    </location>
</feature>
<feature type="compositionally biased region" description="Basic and acidic residues" evidence="8">
    <location>
        <begin position="978"/>
        <end position="989"/>
    </location>
</feature>
<keyword evidence="3" id="KW-0812">Transmembrane</keyword>
<feature type="domain" description="CHASE" evidence="12">
    <location>
        <begin position="190"/>
        <end position="383"/>
    </location>
</feature>
<comment type="caution">
    <text evidence="13">The sequence shown here is derived from an EMBL/GenBank/DDBJ whole genome shotgun (WGS) entry which is preliminary data.</text>
</comment>
<feature type="compositionally biased region" description="Low complexity" evidence="8">
    <location>
        <begin position="1064"/>
        <end position="1082"/>
    </location>
</feature>
<accession>A0A9N9DZ55</accession>
<dbReference type="PANTHER" id="PTHR45339:SF1">
    <property type="entry name" value="HYBRID SIGNAL TRANSDUCTION HISTIDINE KINASE J"/>
    <property type="match status" value="1"/>
</dbReference>
<dbReference type="Gene3D" id="3.40.50.2300">
    <property type="match status" value="1"/>
</dbReference>
<dbReference type="CDD" id="cd00082">
    <property type="entry name" value="HisKA"/>
    <property type="match status" value="1"/>
</dbReference>
<dbReference type="PROSITE" id="PS50109">
    <property type="entry name" value="HIS_KIN"/>
    <property type="match status" value="1"/>
</dbReference>
<dbReference type="Gene3D" id="3.30.450.350">
    <property type="entry name" value="CHASE domain"/>
    <property type="match status" value="1"/>
</dbReference>
<dbReference type="InterPro" id="IPR011006">
    <property type="entry name" value="CheY-like_superfamily"/>
</dbReference>
<dbReference type="Gene3D" id="1.10.287.130">
    <property type="match status" value="1"/>
</dbReference>
<dbReference type="CDD" id="cd00130">
    <property type="entry name" value="PAS"/>
    <property type="match status" value="1"/>
</dbReference>
<feature type="region of interest" description="Disordered" evidence="8">
    <location>
        <begin position="40"/>
        <end position="59"/>
    </location>
</feature>
<dbReference type="GO" id="GO:0000155">
    <property type="term" value="F:phosphorelay sensor kinase activity"/>
    <property type="evidence" value="ECO:0007669"/>
    <property type="project" value="InterPro"/>
</dbReference>
<dbReference type="SUPFAM" id="SSF55874">
    <property type="entry name" value="ATPase domain of HSP90 chaperone/DNA topoisomerase II/histidine kinase"/>
    <property type="match status" value="1"/>
</dbReference>
<reference evidence="13" key="1">
    <citation type="submission" date="2021-06" db="EMBL/GenBank/DDBJ databases">
        <authorList>
            <person name="Kallberg Y."/>
            <person name="Tangrot J."/>
            <person name="Rosling A."/>
        </authorList>
    </citation>
    <scope>NUCLEOTIDE SEQUENCE</scope>
    <source>
        <strain evidence="13">FL966</strain>
    </source>
</reference>
<dbReference type="SMART" id="SM00091">
    <property type="entry name" value="PAS"/>
    <property type="match status" value="1"/>
</dbReference>
<dbReference type="SMART" id="SM01079">
    <property type="entry name" value="CHASE"/>
    <property type="match status" value="1"/>
</dbReference>
<dbReference type="Gene3D" id="3.30.450.20">
    <property type="entry name" value="PAS domain"/>
    <property type="match status" value="1"/>
</dbReference>
<evidence type="ECO:0000313" key="13">
    <source>
        <dbReference type="EMBL" id="CAG8658122.1"/>
    </source>
</evidence>
<feature type="region of interest" description="Disordered" evidence="8">
    <location>
        <begin position="881"/>
        <end position="906"/>
    </location>
</feature>
<dbReference type="InterPro" id="IPR042240">
    <property type="entry name" value="CHASE_sf"/>
</dbReference>
<dbReference type="SMART" id="SM00388">
    <property type="entry name" value="HisKA"/>
    <property type="match status" value="1"/>
</dbReference>
<dbReference type="InterPro" id="IPR003594">
    <property type="entry name" value="HATPase_dom"/>
</dbReference>
<dbReference type="InterPro" id="IPR035965">
    <property type="entry name" value="PAS-like_dom_sf"/>
</dbReference>
<evidence type="ECO:0000256" key="5">
    <source>
        <dbReference type="ARBA" id="ARBA00023012"/>
    </source>
</evidence>
<evidence type="ECO:0000256" key="6">
    <source>
        <dbReference type="ARBA" id="ARBA00023136"/>
    </source>
</evidence>
<feature type="domain" description="Response regulatory" evidence="10">
    <location>
        <begin position="1130"/>
        <end position="1248"/>
    </location>
</feature>
<dbReference type="Pfam" id="PF02518">
    <property type="entry name" value="HATPase_c"/>
    <property type="match status" value="1"/>
</dbReference>
<dbReference type="InterPro" id="IPR000014">
    <property type="entry name" value="PAS"/>
</dbReference>
<gene>
    <name evidence="13" type="ORF">CPELLU_LOCUS9671</name>
</gene>
<keyword evidence="5" id="KW-0902">Two-component regulatory system</keyword>
<dbReference type="CDD" id="cd17546">
    <property type="entry name" value="REC_hyHK_CKI1_RcsC-like"/>
    <property type="match status" value="1"/>
</dbReference>
<dbReference type="Pfam" id="PF03924">
    <property type="entry name" value="CHASE"/>
    <property type="match status" value="1"/>
</dbReference>
<evidence type="ECO:0000256" key="8">
    <source>
        <dbReference type="SAM" id="MobiDB-lite"/>
    </source>
</evidence>
<dbReference type="PROSITE" id="PS50839">
    <property type="entry name" value="CHASE"/>
    <property type="match status" value="1"/>
</dbReference>
<feature type="domain" description="Histidine kinase" evidence="9">
    <location>
        <begin position="598"/>
        <end position="826"/>
    </location>
</feature>
<feature type="compositionally biased region" description="Polar residues" evidence="8">
    <location>
        <begin position="954"/>
        <end position="964"/>
    </location>
</feature>
<evidence type="ECO:0000259" key="10">
    <source>
        <dbReference type="PROSITE" id="PS50110"/>
    </source>
</evidence>
<evidence type="ECO:0000256" key="2">
    <source>
        <dbReference type="ARBA" id="ARBA00022553"/>
    </source>
</evidence>
<feature type="compositionally biased region" description="Polar residues" evidence="8">
    <location>
        <begin position="40"/>
        <end position="49"/>
    </location>
</feature>
<sequence>MPFQRWFFVKDIANSNYSPRSILPYVTGIFPVLNPMSDQTNRHSLSIRSTDSESAEEKNSATLTTFAATEVPEKTHQISDFKGNHDVEGKELRFEDRFVVNFYNTTNNSEVEMRDNTETSSTYISKSTRNVYYRADSGTSDIRRGCLNRLKPSPQTLSTIVKNVDGIERTSDTIAMKEKMPSHPVSGENIRSVNFAPLVKAADRSAWEKENVIIIKQLDSNGQQLITRNSSATESLPLQYISPWRPESINAIGFDTYSQPERQRSIDIARKTKNISVTSSVQLVFNTSVNGVLVFFPFFKNLSDPNMVPPDRDIDGLVIGVYDVINTFGMIMKQFQDVGLAVKIIDRGYNSSIYDSSQPNENYQDDFVVERTAEIADRSWTFLCTPTENAYNHTVSKTMPSVSLVLFTLFFGLLGFLTSRYFRKYLNARDKVSIQTRKLGRTQSLLKAITADSKAVLEAIADPLVALNAKGEIVGANKHALRLTGYSPDDIKVQNKMHINQLLIPVVETPAEEREISDYDPMQVPVRPGMRDVVARRKDGTCFEAEANFSQQVVEKNYFTQVVMFRDVSFKKEHERVVIEAKREAEMANQSKTEFLFFLCHEIRNPIHAIFGFAEMLKNSFKEKEQEELDYIMSAGKFLSFIVNDVLDLTHLTNPNPYEIELKCEPFDLHILISNVAKIQSVEAANKTIKLKTIIHSDIPHNVYGDARRIEQVINKLIARSIEVAPEGGIIELEIQVLRFHRAHGVLLRFSVKDESEGLSSDNEISELFKPYSKTNSSIGSRFHAQGLSMALAQAIVKVMGGKLHVEKSQKRQPGSRVWFDIWIRTDDIETRDNFNRGSLDTIFSTNSVDEMDCSLEADSISEINKVQLRGSKSLSLARTNRPARPYKSTVRRKRRPPLFNGEESDDGIIKESFFQRRASIMFNTTGLDRASSSHQNNTTKNDKISYSINEESTNNSVDNTISSTPPPIITYYPGDKSQSDTENLREVTKSSPPSPHDNTQLSVSTTLNNDVSTVTPPISPTSLSTQNTTSRQHSDVINEHSNQPLHISIQNSPAQTILSPNISLTPPSSSHAAHPPLSKASDVTHNTTLQTENSTIDSSNVNITSSIAPLSSSTSQTRQVEQSSPRTLKVLLVEDNLICQRVTSKMLVRNNYIVDIANNGKEAIDMVEATMNTRGYACILMDIITPVMNGYEATKLLRQKGVDIPILALTANSFSSDVKKALDVGMDAFLTKPIKEGELIVAIKKEIDKYESQHNIHDSEETNTIPA</sequence>
<dbReference type="InterPro" id="IPR036890">
    <property type="entry name" value="HATPase_C_sf"/>
</dbReference>
<organism evidence="13 14">
    <name type="scientific">Cetraspora pellucida</name>
    <dbReference type="NCBI Taxonomy" id="1433469"/>
    <lineage>
        <taxon>Eukaryota</taxon>
        <taxon>Fungi</taxon>
        <taxon>Fungi incertae sedis</taxon>
        <taxon>Mucoromycota</taxon>
        <taxon>Glomeromycotina</taxon>
        <taxon>Glomeromycetes</taxon>
        <taxon>Diversisporales</taxon>
        <taxon>Gigasporaceae</taxon>
        <taxon>Cetraspora</taxon>
    </lineage>
</organism>
<dbReference type="Pfam" id="PF00512">
    <property type="entry name" value="HisKA"/>
    <property type="match status" value="1"/>
</dbReference>
<dbReference type="InterPro" id="IPR003661">
    <property type="entry name" value="HisK_dim/P_dom"/>
</dbReference>
<feature type="compositionally biased region" description="Polar residues" evidence="8">
    <location>
        <begin position="997"/>
        <end position="1032"/>
    </location>
</feature>
<dbReference type="InterPro" id="IPR006189">
    <property type="entry name" value="CHASE_dom"/>
</dbReference>
<dbReference type="AlphaFoldDB" id="A0A9N9DZ55"/>
<proteinExistence type="predicted"/>
<dbReference type="Proteomes" id="UP000789759">
    <property type="component" value="Unassembled WGS sequence"/>
</dbReference>
<dbReference type="Pfam" id="PF13426">
    <property type="entry name" value="PAS_9"/>
    <property type="match status" value="1"/>
</dbReference>
<dbReference type="PROSITE" id="PS50112">
    <property type="entry name" value="PAS"/>
    <property type="match status" value="1"/>
</dbReference>
<evidence type="ECO:0000259" key="11">
    <source>
        <dbReference type="PROSITE" id="PS50112"/>
    </source>
</evidence>
<feature type="modified residue" description="4-aspartylphosphate" evidence="7">
    <location>
        <position position="1183"/>
    </location>
</feature>
<dbReference type="PANTHER" id="PTHR45339">
    <property type="entry name" value="HYBRID SIGNAL TRANSDUCTION HISTIDINE KINASE J"/>
    <property type="match status" value="1"/>
</dbReference>
<dbReference type="SUPFAM" id="SSF47384">
    <property type="entry name" value="Homodimeric domain of signal transducing histidine kinase"/>
    <property type="match status" value="1"/>
</dbReference>
<evidence type="ECO:0000259" key="9">
    <source>
        <dbReference type="PROSITE" id="PS50109"/>
    </source>
</evidence>
<evidence type="ECO:0000256" key="7">
    <source>
        <dbReference type="PROSITE-ProRule" id="PRU00169"/>
    </source>
</evidence>
<evidence type="ECO:0000313" key="14">
    <source>
        <dbReference type="Proteomes" id="UP000789759"/>
    </source>
</evidence>
<dbReference type="InterPro" id="IPR005467">
    <property type="entry name" value="His_kinase_dom"/>
</dbReference>
<dbReference type="GO" id="GO:0016020">
    <property type="term" value="C:membrane"/>
    <property type="evidence" value="ECO:0007669"/>
    <property type="project" value="UniProtKB-SubCell"/>
</dbReference>
<dbReference type="SMART" id="SM00448">
    <property type="entry name" value="REC"/>
    <property type="match status" value="1"/>
</dbReference>
<dbReference type="Pfam" id="PF00072">
    <property type="entry name" value="Response_reg"/>
    <property type="match status" value="1"/>
</dbReference>
<dbReference type="OrthoDB" id="60033at2759"/>
<evidence type="ECO:0000259" key="12">
    <source>
        <dbReference type="PROSITE" id="PS50839"/>
    </source>
</evidence>
<name>A0A9N9DZ55_9GLOM</name>